<evidence type="ECO:0000256" key="1">
    <source>
        <dbReference type="SAM" id="MobiDB-lite"/>
    </source>
</evidence>
<evidence type="ECO:0000313" key="3">
    <source>
        <dbReference type="Proteomes" id="UP001221328"/>
    </source>
</evidence>
<proteinExistence type="predicted"/>
<sequence length="85" mass="9300">MHDELSSVRIARRIGASPRQRGSHTGETCPDIFELSDGNYAIIGTEATAALDSHLPPDAARADYERIVVITRETLIRAKKDIPDA</sequence>
<dbReference type="Proteomes" id="UP001221328">
    <property type="component" value="Unassembled WGS sequence"/>
</dbReference>
<dbReference type="EMBL" id="JAQOSK010000004">
    <property type="protein sequence ID" value="MDC2955267.1"/>
    <property type="molecule type" value="Genomic_DNA"/>
</dbReference>
<evidence type="ECO:0000313" key="2">
    <source>
        <dbReference type="EMBL" id="MDC2955267.1"/>
    </source>
</evidence>
<protein>
    <submittedName>
        <fullName evidence="2">Uncharacterized protein</fullName>
    </submittedName>
</protein>
<feature type="region of interest" description="Disordered" evidence="1">
    <location>
        <begin position="1"/>
        <end position="29"/>
    </location>
</feature>
<comment type="caution">
    <text evidence="2">The sequence shown here is derived from an EMBL/GenBank/DDBJ whole genome shotgun (WGS) entry which is preliminary data.</text>
</comment>
<dbReference type="RefSeq" id="WP_200704829.1">
    <property type="nucleotide sequence ID" value="NZ_JAQOSK010000004.1"/>
</dbReference>
<organism evidence="2 3">
    <name type="scientific">Streptomyces gilvifuscus</name>
    <dbReference type="NCBI Taxonomy" id="1550617"/>
    <lineage>
        <taxon>Bacteria</taxon>
        <taxon>Bacillati</taxon>
        <taxon>Actinomycetota</taxon>
        <taxon>Actinomycetes</taxon>
        <taxon>Kitasatosporales</taxon>
        <taxon>Streptomycetaceae</taxon>
        <taxon>Streptomyces</taxon>
    </lineage>
</organism>
<keyword evidence="3" id="KW-1185">Reference proteome</keyword>
<accession>A0ABT5FRV1</accession>
<name>A0ABT5FRV1_9ACTN</name>
<gene>
    <name evidence="2" type="ORF">PO587_12405</name>
</gene>
<reference evidence="2 3" key="1">
    <citation type="journal article" date="2015" name="Int. J. Syst. Evol. Microbiol.">
        <title>Streptomyces gilvifuscus sp. nov., an actinomycete that produces antibacterial compounds isolated from soil.</title>
        <authorList>
            <person name="Nguyen T.M."/>
            <person name="Kim J."/>
        </authorList>
    </citation>
    <scope>NUCLEOTIDE SEQUENCE [LARGE SCALE GENOMIC DNA]</scope>
    <source>
        <strain evidence="2 3">T113</strain>
    </source>
</reference>